<gene>
    <name evidence="8" type="ORF">V5R04_01995</name>
</gene>
<dbReference type="CDD" id="cd00609">
    <property type="entry name" value="AAT_like"/>
    <property type="match status" value="1"/>
</dbReference>
<evidence type="ECO:0000256" key="5">
    <source>
        <dbReference type="ARBA" id="ARBA00023163"/>
    </source>
</evidence>
<dbReference type="SUPFAM" id="SSF53383">
    <property type="entry name" value="PLP-dependent transferases"/>
    <property type="match status" value="1"/>
</dbReference>
<evidence type="ECO:0000259" key="7">
    <source>
        <dbReference type="PROSITE" id="PS50949"/>
    </source>
</evidence>
<dbReference type="GO" id="GO:0030170">
    <property type="term" value="F:pyridoxal phosphate binding"/>
    <property type="evidence" value="ECO:0007669"/>
    <property type="project" value="InterPro"/>
</dbReference>
<evidence type="ECO:0000256" key="6">
    <source>
        <dbReference type="SAM" id="MobiDB-lite"/>
    </source>
</evidence>
<evidence type="ECO:0000256" key="2">
    <source>
        <dbReference type="ARBA" id="ARBA00022898"/>
    </source>
</evidence>
<dbReference type="EMBL" id="CP146203">
    <property type="protein sequence ID" value="XBH22025.1"/>
    <property type="molecule type" value="Genomic_DNA"/>
</dbReference>
<dbReference type="GO" id="GO:0003700">
    <property type="term" value="F:DNA-binding transcription factor activity"/>
    <property type="evidence" value="ECO:0007669"/>
    <property type="project" value="InterPro"/>
</dbReference>
<dbReference type="InterPro" id="IPR036390">
    <property type="entry name" value="WH_DNA-bd_sf"/>
</dbReference>
<evidence type="ECO:0000256" key="3">
    <source>
        <dbReference type="ARBA" id="ARBA00023015"/>
    </source>
</evidence>
<dbReference type="InterPro" id="IPR004839">
    <property type="entry name" value="Aminotransferase_I/II_large"/>
</dbReference>
<dbReference type="InterPro" id="IPR051446">
    <property type="entry name" value="HTH_trans_reg/aminotransferase"/>
</dbReference>
<evidence type="ECO:0000256" key="4">
    <source>
        <dbReference type="ARBA" id="ARBA00023125"/>
    </source>
</evidence>
<keyword evidence="2" id="KW-0663">Pyridoxal phosphate</keyword>
<dbReference type="CDD" id="cd07377">
    <property type="entry name" value="WHTH_GntR"/>
    <property type="match status" value="1"/>
</dbReference>
<evidence type="ECO:0000256" key="1">
    <source>
        <dbReference type="ARBA" id="ARBA00005384"/>
    </source>
</evidence>
<evidence type="ECO:0000313" key="8">
    <source>
        <dbReference type="EMBL" id="XBH22025.1"/>
    </source>
</evidence>
<comment type="similarity">
    <text evidence="1">In the C-terminal section; belongs to the class-I pyridoxal-phosphate-dependent aminotransferase family.</text>
</comment>
<dbReference type="InterPro" id="IPR015421">
    <property type="entry name" value="PyrdxlP-dep_Trfase_major"/>
</dbReference>
<dbReference type="PRINTS" id="PR00035">
    <property type="entry name" value="HTHGNTR"/>
</dbReference>
<dbReference type="Pfam" id="PF00155">
    <property type="entry name" value="Aminotran_1_2"/>
    <property type="match status" value="1"/>
</dbReference>
<dbReference type="SMART" id="SM00345">
    <property type="entry name" value="HTH_GNTR"/>
    <property type="match status" value="1"/>
</dbReference>
<dbReference type="PROSITE" id="PS50949">
    <property type="entry name" value="HTH_GNTR"/>
    <property type="match status" value="1"/>
</dbReference>
<dbReference type="PANTHER" id="PTHR46577:SF1">
    <property type="entry name" value="HTH-TYPE TRANSCRIPTIONAL REGULATORY PROTEIN GABR"/>
    <property type="match status" value="1"/>
</dbReference>
<dbReference type="GO" id="GO:0008483">
    <property type="term" value="F:transaminase activity"/>
    <property type="evidence" value="ECO:0007669"/>
    <property type="project" value="UniProtKB-KW"/>
</dbReference>
<keyword evidence="4" id="KW-0238">DNA-binding</keyword>
<dbReference type="InterPro" id="IPR000524">
    <property type="entry name" value="Tscrpt_reg_HTH_GntR"/>
</dbReference>
<dbReference type="Gene3D" id="1.10.10.10">
    <property type="entry name" value="Winged helix-like DNA-binding domain superfamily/Winged helix DNA-binding domain"/>
    <property type="match status" value="1"/>
</dbReference>
<protein>
    <submittedName>
        <fullName evidence="8">PLP-dependent aminotransferase family protein</fullName>
    </submittedName>
</protein>
<keyword evidence="8" id="KW-0032">Aminotransferase</keyword>
<dbReference type="Gene3D" id="3.40.640.10">
    <property type="entry name" value="Type I PLP-dependent aspartate aminotransferase-like (Major domain)"/>
    <property type="match status" value="1"/>
</dbReference>
<organism evidence="8">
    <name type="scientific">Jonesiaceae bacterium BS-20</name>
    <dbReference type="NCBI Taxonomy" id="3120821"/>
    <lineage>
        <taxon>Bacteria</taxon>
        <taxon>Bacillati</taxon>
        <taxon>Actinomycetota</taxon>
        <taxon>Actinomycetes</taxon>
        <taxon>Micrococcales</taxon>
        <taxon>Jonesiaceae</taxon>
    </lineage>
</organism>
<dbReference type="InterPro" id="IPR036388">
    <property type="entry name" value="WH-like_DNA-bd_sf"/>
</dbReference>
<dbReference type="PANTHER" id="PTHR46577">
    <property type="entry name" value="HTH-TYPE TRANSCRIPTIONAL REGULATORY PROTEIN GABR"/>
    <property type="match status" value="1"/>
</dbReference>
<dbReference type="GO" id="GO:0003677">
    <property type="term" value="F:DNA binding"/>
    <property type="evidence" value="ECO:0007669"/>
    <property type="project" value="UniProtKB-KW"/>
</dbReference>
<name>A0AAU7DY97_9MICO</name>
<keyword evidence="3" id="KW-0805">Transcription regulation</keyword>
<dbReference type="AlphaFoldDB" id="A0AAU7DY97"/>
<reference evidence="8" key="1">
    <citation type="submission" date="2024-02" db="EMBL/GenBank/DDBJ databases">
        <title>Tomenella chthoni gen. nov. sp. nov., a member of the family Jonesiaceae isolated from bat guano.</title>
        <authorList>
            <person name="Miller S.L."/>
            <person name="King J."/>
            <person name="Sankaranarayanan K."/>
            <person name="Lawson P.A."/>
        </authorList>
    </citation>
    <scope>NUCLEOTIDE SEQUENCE</scope>
    <source>
        <strain evidence="8">BS-20</strain>
    </source>
</reference>
<dbReference type="SUPFAM" id="SSF46785">
    <property type="entry name" value="Winged helix' DNA-binding domain"/>
    <property type="match status" value="1"/>
</dbReference>
<sequence>MLPVYLDSERALGRTAQIVLGVRDLILQGVLRPGEAVPSTRELANQLGVARGTVVSAYDQLTAESYLIARPGAPTRVHPQAAAIQTRVSGYGPEAKVSNHLGAPGPSRGPQSRGVLGPGSKGSRVRLDAKGAAQPDTAAGQGRDPVRIDLRPQHRRQFTLDDPMWRAAWRRAATQEGNAVATPGNVADSYAGNGGLRAAISEHLRLTRSMLVDPNRILVTAGAREGLDLVLTALRRGAENPTEGSIEPMAVEYPGYRGLQKLLARRNIDVALSPADRLGMQPEHLENDVKSILVTPNHLYPWGGSMPAPRRLELLQRAHTLGAVVIEDDYDSEFRHLDAPIPSLWELAPQQVIHLGTFHQVLTPEAHIGYLIAPAHLEDQLQSARADVGGGASPITQRAVADYLLSGGLRRHLARRRRELLRRRRQVQDALSGLSVATVSGSSAVLTFGSQEQAGHFAGDCANAGITVSLVADYWQAPHGTQAVAGCLVSYADVSAEQLRWALDFMVNWAAKANLTS</sequence>
<accession>A0AAU7DY97</accession>
<feature type="domain" description="HTH gntR-type" evidence="7">
    <location>
        <begin position="12"/>
        <end position="80"/>
    </location>
</feature>
<proteinExistence type="inferred from homology"/>
<keyword evidence="5" id="KW-0804">Transcription</keyword>
<keyword evidence="8" id="KW-0808">Transferase</keyword>
<feature type="region of interest" description="Disordered" evidence="6">
    <location>
        <begin position="93"/>
        <end position="144"/>
    </location>
</feature>
<dbReference type="Pfam" id="PF00392">
    <property type="entry name" value="GntR"/>
    <property type="match status" value="1"/>
</dbReference>
<dbReference type="InterPro" id="IPR015424">
    <property type="entry name" value="PyrdxlP-dep_Trfase"/>
</dbReference>